<evidence type="ECO:0000313" key="2">
    <source>
        <dbReference type="Proteomes" id="UP000805193"/>
    </source>
</evidence>
<comment type="caution">
    <text evidence="1">The sequence shown here is derived from an EMBL/GenBank/DDBJ whole genome shotgun (WGS) entry which is preliminary data.</text>
</comment>
<dbReference type="EMBL" id="JABSTQ010009650">
    <property type="protein sequence ID" value="KAG0427197.1"/>
    <property type="molecule type" value="Genomic_DNA"/>
</dbReference>
<accession>A0AC60Q0P2</accession>
<gene>
    <name evidence="1" type="ORF">HPB47_025704</name>
</gene>
<reference evidence="1 2" key="1">
    <citation type="journal article" date="2020" name="Cell">
        <title>Large-Scale Comparative Analyses of Tick Genomes Elucidate Their Genetic Diversity and Vector Capacities.</title>
        <authorList>
            <consortium name="Tick Genome and Microbiome Consortium (TIGMIC)"/>
            <person name="Jia N."/>
            <person name="Wang J."/>
            <person name="Shi W."/>
            <person name="Du L."/>
            <person name="Sun Y."/>
            <person name="Zhan W."/>
            <person name="Jiang J.F."/>
            <person name="Wang Q."/>
            <person name="Zhang B."/>
            <person name="Ji P."/>
            <person name="Bell-Sakyi L."/>
            <person name="Cui X.M."/>
            <person name="Yuan T.T."/>
            <person name="Jiang B.G."/>
            <person name="Yang W.F."/>
            <person name="Lam T.T."/>
            <person name="Chang Q.C."/>
            <person name="Ding S.J."/>
            <person name="Wang X.J."/>
            <person name="Zhu J.G."/>
            <person name="Ruan X.D."/>
            <person name="Zhao L."/>
            <person name="Wei J.T."/>
            <person name="Ye R.Z."/>
            <person name="Que T.C."/>
            <person name="Du C.H."/>
            <person name="Zhou Y.H."/>
            <person name="Cheng J.X."/>
            <person name="Dai P.F."/>
            <person name="Guo W.B."/>
            <person name="Han X.H."/>
            <person name="Huang E.J."/>
            <person name="Li L.F."/>
            <person name="Wei W."/>
            <person name="Gao Y.C."/>
            <person name="Liu J.Z."/>
            <person name="Shao H.Z."/>
            <person name="Wang X."/>
            <person name="Wang C.C."/>
            <person name="Yang T.C."/>
            <person name="Huo Q.B."/>
            <person name="Li W."/>
            <person name="Chen H.Y."/>
            <person name="Chen S.E."/>
            <person name="Zhou L.G."/>
            <person name="Ni X.B."/>
            <person name="Tian J.H."/>
            <person name="Sheng Y."/>
            <person name="Liu T."/>
            <person name="Pan Y.S."/>
            <person name="Xia L.Y."/>
            <person name="Li J."/>
            <person name="Zhao F."/>
            <person name="Cao W.C."/>
        </authorList>
    </citation>
    <scope>NUCLEOTIDE SEQUENCE [LARGE SCALE GENOMIC DNA]</scope>
    <source>
        <strain evidence="1">Iper-2018</strain>
    </source>
</reference>
<protein>
    <submittedName>
        <fullName evidence="1">Uncharacterized protein</fullName>
    </submittedName>
</protein>
<proteinExistence type="predicted"/>
<organism evidence="1 2">
    <name type="scientific">Ixodes persulcatus</name>
    <name type="common">Taiga tick</name>
    <dbReference type="NCBI Taxonomy" id="34615"/>
    <lineage>
        <taxon>Eukaryota</taxon>
        <taxon>Metazoa</taxon>
        <taxon>Ecdysozoa</taxon>
        <taxon>Arthropoda</taxon>
        <taxon>Chelicerata</taxon>
        <taxon>Arachnida</taxon>
        <taxon>Acari</taxon>
        <taxon>Parasitiformes</taxon>
        <taxon>Ixodida</taxon>
        <taxon>Ixodoidea</taxon>
        <taxon>Ixodidae</taxon>
        <taxon>Ixodinae</taxon>
        <taxon>Ixodes</taxon>
    </lineage>
</organism>
<name>A0AC60Q0P2_IXOPE</name>
<sequence>SSDDMYSRVKRTRRSMRGDRGEAGEEGGEGASDTDGVQASSDAEVMELGDTEDEGPLPTMNGYHLRPKKPVTKRFQVPVEATKRSKRIASIFHTPKHNRMTRSFKSPAHRPIYRSKRHATHNSSSTSSSSDDEQRFERRKARSMVRARNHCLPLNFQEKDLVKGVLRDRAKIGCSLADVDPMQVDKEVTFDRVGGLDGHLEQLKEMILFPLIYPEVFDKFKITPPRGVLFHGPPGTGKTLVARALANECSRGDRRVAFFMRKGADCLSKWVGESERQLRMLFDQAYSMRPSIIFFDEIDGLAPVRSTRQDQIHSSIVSTLLALMDGLDSRGEVVVIGATNRVDAIDPALRRPGRFDREFHFALPCHQVGVSLPQSLASGIKLTRAVGLLLKWWLDRANQPREPHRRSFKKKYATAHRFGSRKRKSPMAKKSRKKLMVSLSESERFVEAESSADDVNALPSTSSVVSPVEEAPSTSTNHTVQVHLQPKFVLPEASRECAAAVHESLSSVSATERKMQLTGEGAKPASAEPSEEYLVVQIAALKALLSETPCQKCLRPGITVAQGTRLGLAVKMILTCSTCGAVANEWSSPRKEDSRAFEVNLRSMQAMKSVGKGSTALTDFWSVMNVSHRGLHQKTFQGHLKNTFRPAADAAAASVFVDSVAAVRNVYRDMDPTFTKNVTVVYDGTWMTRGHTSHIGVGTVIEYYTGLVLDSVVLSNLCNGCALGPEQDSEGYSQWRQSHECLKNTEVKSGRMEVEAALMLFGRSLAKNDLRYTSIVCDGDSRTFLALSEDATYGFIPFTKEDCINHVQKRMGSALRGLITKGKKGQPLGGRGGLTQELIKRLTSYYGMALRSHSNVADMQRAVMATFYHVTSTDEEPHHELCPPGPMSWCRHRAAEAQGEPQPAHKYRLTSHVAAALLPVYQRLSEPQLLDRCKGKKTQNAAESLHSVIWSVLPKDEHASLVAAETAVSEAICRFNCGSFRAYTEFCSSLGIRPGGLALRRAAEKDASRKKKASRALQAKGQKPKKCCVEKDTEDYNPGNEIPQRQRTANSRQARRILRDHVDRHVEWNGAAPFQARLTILEIHTRDWVPPPGRPFLSELSARCTGYCGADLKALCAEAALAALRRSFPQIYASKEKLQLDVDAVRILPEDYERAMRKIIPAAQRCAATPARPLSLTVRPLLCAQVERALAHLKTSFATGLRKSPIAMVTDGSHTDDGSVFSDDEATSRESGSLLGGDPSSMDASGATKLIPSVRSRFAGGAAVSHRPRLLICGRGGLGQTTHMAPAVLHLLEHLPLHRMDLPSLHAVTARAPEEACAQVFLECQRVLPGVLYLPHLCQWWDTLGEAVRATFVTLLQDLEPLTPVLWLATADVPFEQLPPEVQRLFGPSEVLELTAPTAAERRLFFAPVFAKAASVPGTRRPTPAQMPPLPPAPPPEPRKLTPAELDRLRQQEDATLRELRLFLRDVLTKLQRDRRYAMFAKPVDASEVPDYHSVIAQPMDLETMMVKVDLHQYHSVAEFLRDVDLICSNALEYNPDRDPTDKNIRHRACALQDAAHALVDTELDWEFEKICQEIVQARKERGEEPVPYVPKNYHVMPRQPPRRDSDTNEVAHLDAPSEDGGNKRFSRRIRGLHVSSDNEEAPEAAANGHATTDGATNSGKMPLPPRCEVASTPASQSKAARSKLKRRRLSSEYTDPKETLAACTSPSSSLNATMPLDVTLPPATEVPACSVEQAAVSSPDKAVEIGEASNHTQGTEVPRKLHLDRRRLGEIEDEVLSLTEGCSVETLERLHCSLLNVVRRHRYSWDRGPLLADFTAELERFQSLLKRLPQV</sequence>
<keyword evidence="2" id="KW-1185">Reference proteome</keyword>
<dbReference type="Proteomes" id="UP000805193">
    <property type="component" value="Unassembled WGS sequence"/>
</dbReference>
<evidence type="ECO:0000313" key="1">
    <source>
        <dbReference type="EMBL" id="KAG0427197.1"/>
    </source>
</evidence>
<feature type="non-terminal residue" evidence="1">
    <location>
        <position position="1"/>
    </location>
</feature>